<keyword evidence="5" id="KW-0677">Repeat</keyword>
<feature type="disulfide bond" evidence="12">
    <location>
        <begin position="771"/>
        <end position="783"/>
    </location>
</feature>
<evidence type="ECO:0000256" key="14">
    <source>
        <dbReference type="SAM" id="SignalP"/>
    </source>
</evidence>
<feature type="disulfide bond" evidence="12">
    <location>
        <begin position="1026"/>
        <end position="1043"/>
    </location>
</feature>
<keyword evidence="10" id="KW-0325">Glycoprotein</keyword>
<gene>
    <name evidence="19" type="primary">LOC108562371</name>
</gene>
<evidence type="ECO:0000256" key="6">
    <source>
        <dbReference type="ARBA" id="ARBA00022869"/>
    </source>
</evidence>
<evidence type="ECO:0000256" key="13">
    <source>
        <dbReference type="SAM" id="Coils"/>
    </source>
</evidence>
<evidence type="ECO:0000313" key="18">
    <source>
        <dbReference type="Proteomes" id="UP000695000"/>
    </source>
</evidence>
<evidence type="ECO:0000256" key="2">
    <source>
        <dbReference type="ARBA" id="ARBA00022525"/>
    </source>
</evidence>
<dbReference type="PROSITE" id="PS01248">
    <property type="entry name" value="EGF_LAM_1"/>
    <property type="match status" value="4"/>
</dbReference>
<dbReference type="InterPro" id="IPR013015">
    <property type="entry name" value="Laminin_IV_B"/>
</dbReference>
<evidence type="ECO:0000256" key="1">
    <source>
        <dbReference type="ARBA" id="ARBA00004302"/>
    </source>
</evidence>
<dbReference type="Pfam" id="PF00053">
    <property type="entry name" value="EGF_laminin"/>
    <property type="match status" value="12"/>
</dbReference>
<feature type="domain" description="Laminin EGF-like" evidence="15">
    <location>
        <begin position="723"/>
        <end position="770"/>
    </location>
</feature>
<keyword evidence="11 12" id="KW-0424">Laminin EGF-like domain</keyword>
<feature type="domain" description="Laminin EGF-like" evidence="15">
    <location>
        <begin position="866"/>
        <end position="922"/>
    </location>
</feature>
<keyword evidence="2" id="KW-0964">Secreted</keyword>
<keyword evidence="4 14" id="KW-0732">Signal</keyword>
<evidence type="ECO:0000259" key="17">
    <source>
        <dbReference type="PROSITE" id="PS51117"/>
    </source>
</evidence>
<keyword evidence="8 13" id="KW-0175">Coiled coil</keyword>
<feature type="disulfide bond" evidence="12">
    <location>
        <begin position="996"/>
        <end position="1005"/>
    </location>
</feature>
<feature type="chain" id="PRO_5046058085" evidence="14">
    <location>
        <begin position="26"/>
        <end position="1675"/>
    </location>
</feature>
<dbReference type="SUPFAM" id="SSF57196">
    <property type="entry name" value="EGF/Laminin"/>
    <property type="match status" value="12"/>
</dbReference>
<feature type="disulfide bond" evidence="12">
    <location>
        <begin position="725"/>
        <end position="742"/>
    </location>
</feature>
<dbReference type="Pfam" id="PF00055">
    <property type="entry name" value="Laminin_N"/>
    <property type="match status" value="1"/>
</dbReference>
<dbReference type="PRINTS" id="PR00011">
    <property type="entry name" value="EGFLAMININ"/>
</dbReference>
<evidence type="ECO:0000313" key="19">
    <source>
        <dbReference type="RefSeq" id="XP_017776165.1"/>
    </source>
</evidence>
<dbReference type="PANTHER" id="PTHR10574">
    <property type="entry name" value="NETRIN/LAMININ-RELATED"/>
    <property type="match status" value="1"/>
</dbReference>
<feature type="domain" description="Laminin N-terminal" evidence="17">
    <location>
        <begin position="28"/>
        <end position="258"/>
    </location>
</feature>
<sequence>MMNYTIMLFLIAILLCGDQSSYVKGECSGKFCLPIGNLLIGREDRLYASSTCGLNSPESYYIVSNLENNHSMVCDSRSKDISKNHQISNIISKVDKESGITTWWQSENSKDNVWIQLNLETQFLMTHFTMIFQSFRPAAMLVEKSSDFQRTWQVCAYYASDCDLSFPGIPKGSPSSPSEVTCVSKYSDITPSTNGEMVYQSLLPQFKNTSNLEDLLLVTNLRLKFTKLHTLGDHILDKSMKYKQKYYYAINEMVVRGSCFCNGHADSCMPFSKYDSSPHMVHGKCRCKHNTDGPNCQKCREFYNDLPWKPSTDKQNNVCQKCNCNNHANSCHFDMRVYNASGFISGGVCSRCKHNTAGNQCETCKRYFYRDETKAITDPRVCLPCNCNVSGIMKGDMICSSVTDEKRNMIAGQCYCKENVEGKRCDSCKKGFWNFNVANPKGCSPCNCDSLGSLGTECNVHTGGCICKKYVTGYKCDKCKDGYWGLNNQDTGCTPCNCDPDGAYGYTCNAVTGQCKCRSHMSGKKCLQPEERFYIPTISLFLYDADFAKRSQDCQIIIREPKKNNLKHSWNGQIFIKVFYKSRISFEIKNVLKSMLYHLTILYESSQDWEVRMKIERPYESGFCNKSEINDYVAKLDGKLNKYEIPEPICLEKGLTYQITFIVETADANVLIDAIMLLPNIANIPRLSIYQNTFSNCLRNSNSPRDCKNETVGVYYSNGALPCDCDVSGSSSRLCNRMGGACSCVANVYGRKCDKCIPGTFDLSSEGCKSCDCNSLTSLDNMCDANGQCNCRKNIYGKQCNQCLLGFWNYPNCVRCKCNGHADTCDAETGACNKCKDNTQGDNCDECREGFYGRPDLDKQIACRACPCPGVAGSNQYFATGCELLSNNVVCKCLEGYKGERCDECADNYYGNPRMPGGSCKPCECNENIDLSKPGNCDVNTGKCLGCLYNTAGFHCEICKKNFYRLEHGDCFDCNCDPYGTDVNGFCNSETGQCACLPNVQGMQCNECIENHWNIKSSEGCESCNCYSVGSTSTECDLNTGQCECRSNYGGIQCNQCKENFWGNPEEDQCKECLCDADGSTTLQCDRETGKCSCHLGKGGQFCDNCVRGYKKFGSSCILCEECFDNWDRILMAHKEKANIFIQKYKMIRANGITGVYIEEFTEIESNIEYVDNTIRTLKKIDLRPMDVRSIELNNDISNIKVKAKKLEVKLVKTSTESKLFKYDLECINSKMVKLDDELNKLSYFKIEMDSMNVPASLYAIDDGKEKADRAISRINSSDKYLEHADRQSTSIKTMLRQTEQITESQSEIVEDLLKSIKKEISILKNKFKIAKNIIYKNKDSELANNTLNKANHEIQQINIKANTFIRNLPISDTRTALNASMENYKDVKMMYNNIIDVQTAIDKIIENLMEELLTPVHILKVAEDIMKMDIPAKETRKLISNIKKNACVLTNVDPVVEETFEKLDLATNLSERTLRSESDLHGFDYQMNNIMVNIKESNRDLNTAKEGFETSKHNWYNNAFAPEKFEELLQRTQTLLEEQSYSIDNMMVSIDSINLNLVRNEQEAEMILSSSRNVKMQAVNIKHNLFDINAKFCNATSRINQIHSMVDNLSNDSKSLVSKSVVLLGKLGDFEERLKIIYNHRPASLDDVLYKFGKLLQESEEYKIMIKDKYDQCN</sequence>
<dbReference type="PROSITE" id="PS50027">
    <property type="entry name" value="EGF_LAM_2"/>
    <property type="match status" value="10"/>
</dbReference>
<reference evidence="19" key="1">
    <citation type="submission" date="2025-08" db="UniProtKB">
        <authorList>
            <consortium name="RefSeq"/>
        </authorList>
    </citation>
    <scope>IDENTIFICATION</scope>
    <source>
        <tissue evidence="19">Whole Larva</tissue>
    </source>
</reference>
<feature type="disulfide bond" evidence="12">
    <location>
        <begin position="352"/>
        <end position="361"/>
    </location>
</feature>
<dbReference type="SMART" id="SM00180">
    <property type="entry name" value="EGF_Lam"/>
    <property type="match status" value="13"/>
</dbReference>
<feature type="domain" description="Laminin EGF-like" evidence="15">
    <location>
        <begin position="771"/>
        <end position="815"/>
    </location>
</feature>
<dbReference type="SMART" id="SM00136">
    <property type="entry name" value="LamNT"/>
    <property type="match status" value="1"/>
</dbReference>
<keyword evidence="18" id="KW-1185">Reference proteome</keyword>
<dbReference type="GeneID" id="108562371"/>
<feature type="disulfide bond" evidence="12">
    <location>
        <begin position="448"/>
        <end position="465"/>
    </location>
</feature>
<comment type="caution">
    <text evidence="12">Lacks conserved residue(s) required for the propagation of feature annotation.</text>
</comment>
<feature type="disulfide bond" evidence="12">
    <location>
        <begin position="416"/>
        <end position="425"/>
    </location>
</feature>
<name>A0ABM1MNL5_NICVS</name>
<keyword evidence="3" id="KW-0272">Extracellular matrix</keyword>
<dbReference type="PROSITE" id="PS51116">
    <property type="entry name" value="LAMININ_IVB"/>
    <property type="match status" value="1"/>
</dbReference>
<dbReference type="InterPro" id="IPR050440">
    <property type="entry name" value="Laminin/Netrin_ECM"/>
</dbReference>
<feature type="domain" description="Laminin EGF-like" evidence="15">
    <location>
        <begin position="385"/>
        <end position="445"/>
    </location>
</feature>
<evidence type="ECO:0000259" key="16">
    <source>
        <dbReference type="PROSITE" id="PS51116"/>
    </source>
</evidence>
<feature type="disulfide bond" evidence="12">
    <location>
        <begin position="791"/>
        <end position="800"/>
    </location>
</feature>
<feature type="domain" description="Laminin EGF-like" evidence="15">
    <location>
        <begin position="816"/>
        <end position="865"/>
    </location>
</feature>
<evidence type="ECO:0000256" key="3">
    <source>
        <dbReference type="ARBA" id="ARBA00022530"/>
    </source>
</evidence>
<dbReference type="RefSeq" id="XP_017776165.1">
    <property type="nucleotide sequence ID" value="XM_017920676.1"/>
</dbReference>
<feature type="disulfide bond" evidence="12">
    <location>
        <begin position="479"/>
        <end position="493"/>
    </location>
</feature>
<dbReference type="InterPro" id="IPR000742">
    <property type="entry name" value="EGF"/>
</dbReference>
<feature type="disulfide bond" evidence="12">
    <location>
        <begin position="446"/>
        <end position="458"/>
    </location>
</feature>
<keyword evidence="9 12" id="KW-1015">Disulfide bond</keyword>
<feature type="signal peptide" evidence="14">
    <location>
        <begin position="1"/>
        <end position="25"/>
    </location>
</feature>
<dbReference type="InterPro" id="IPR008211">
    <property type="entry name" value="Laminin_N"/>
</dbReference>
<dbReference type="Gene3D" id="2.170.300.10">
    <property type="entry name" value="Tie2 ligand-binding domain superfamily"/>
    <property type="match status" value="1"/>
</dbReference>
<evidence type="ECO:0000256" key="10">
    <source>
        <dbReference type="ARBA" id="ARBA00023180"/>
    </source>
</evidence>
<dbReference type="CDD" id="cd00055">
    <property type="entry name" value="EGF_Lam"/>
    <property type="match status" value="13"/>
</dbReference>
<organism evidence="18 19">
    <name type="scientific">Nicrophorus vespilloides</name>
    <name type="common">Boreal carrion beetle</name>
    <dbReference type="NCBI Taxonomy" id="110193"/>
    <lineage>
        <taxon>Eukaryota</taxon>
        <taxon>Metazoa</taxon>
        <taxon>Ecdysozoa</taxon>
        <taxon>Arthropoda</taxon>
        <taxon>Hexapoda</taxon>
        <taxon>Insecta</taxon>
        <taxon>Pterygota</taxon>
        <taxon>Neoptera</taxon>
        <taxon>Endopterygota</taxon>
        <taxon>Coleoptera</taxon>
        <taxon>Polyphaga</taxon>
        <taxon>Staphyliniformia</taxon>
        <taxon>Silphidae</taxon>
        <taxon>Nicrophorinae</taxon>
        <taxon>Nicrophorus</taxon>
    </lineage>
</organism>
<dbReference type="Pfam" id="PF24973">
    <property type="entry name" value="EGF_LMN_ATRN"/>
    <property type="match status" value="1"/>
</dbReference>
<evidence type="ECO:0000256" key="9">
    <source>
        <dbReference type="ARBA" id="ARBA00023157"/>
    </source>
</evidence>
<feature type="disulfide bond" evidence="12">
    <location>
        <begin position="287"/>
        <end position="296"/>
    </location>
</feature>
<feature type="coiled-coil region" evidence="13">
    <location>
        <begin position="1307"/>
        <end position="1361"/>
    </location>
</feature>
<accession>A0ABM1MNL5</accession>
<dbReference type="SMART" id="SM00181">
    <property type="entry name" value="EGF"/>
    <property type="match status" value="7"/>
</dbReference>
<dbReference type="Pfam" id="PF21199">
    <property type="entry name" value="LAMININ_IV_B"/>
    <property type="match status" value="1"/>
</dbReference>
<dbReference type="PROSITE" id="PS51117">
    <property type="entry name" value="LAMININ_NTER"/>
    <property type="match status" value="1"/>
</dbReference>
<dbReference type="InterPro" id="IPR056863">
    <property type="entry name" value="LMN_ATRN_NET-like_EGF"/>
</dbReference>
<feature type="domain" description="Laminin IV type B" evidence="16">
    <location>
        <begin position="535"/>
        <end position="735"/>
    </location>
</feature>
<comment type="subcellular location">
    <subcellularLocation>
        <location evidence="1">Secreted</location>
        <location evidence="1">Extracellular space</location>
        <location evidence="1">Extracellular matrix</location>
        <location evidence="1">Basement membrane</location>
    </subcellularLocation>
</comment>
<keyword evidence="7" id="KW-0130">Cell adhesion</keyword>
<evidence type="ECO:0000256" key="7">
    <source>
        <dbReference type="ARBA" id="ARBA00022889"/>
    </source>
</evidence>
<evidence type="ECO:0000256" key="8">
    <source>
        <dbReference type="ARBA" id="ARBA00023054"/>
    </source>
</evidence>
<feature type="disulfide bond" evidence="12">
    <location>
        <begin position="744"/>
        <end position="753"/>
    </location>
</feature>
<feature type="domain" description="Laminin EGF-like" evidence="15">
    <location>
        <begin position="446"/>
        <end position="495"/>
    </location>
</feature>
<protein>
    <submittedName>
        <fullName evidence="19">Laminin subunit beta-1-like</fullName>
    </submittedName>
</protein>
<proteinExistence type="predicted"/>
<dbReference type="Gene3D" id="2.60.120.260">
    <property type="entry name" value="Galactose-binding domain-like"/>
    <property type="match status" value="1"/>
</dbReference>
<evidence type="ECO:0000256" key="12">
    <source>
        <dbReference type="PROSITE-ProRule" id="PRU00460"/>
    </source>
</evidence>
<dbReference type="Proteomes" id="UP000695000">
    <property type="component" value="Unplaced"/>
</dbReference>
<evidence type="ECO:0000256" key="5">
    <source>
        <dbReference type="ARBA" id="ARBA00022737"/>
    </source>
</evidence>
<feature type="disulfide bond" evidence="12">
    <location>
        <begin position="1045"/>
        <end position="1054"/>
    </location>
</feature>
<feature type="domain" description="Laminin EGF-like" evidence="15">
    <location>
        <begin position="322"/>
        <end position="384"/>
    </location>
</feature>
<feature type="domain" description="Laminin EGF-like" evidence="15">
    <location>
        <begin position="259"/>
        <end position="321"/>
    </location>
</feature>
<dbReference type="Gene3D" id="2.10.25.10">
    <property type="entry name" value="Laminin"/>
    <property type="match status" value="11"/>
</dbReference>
<keyword evidence="6" id="KW-0084">Basement membrane</keyword>
<evidence type="ECO:0000256" key="4">
    <source>
        <dbReference type="ARBA" id="ARBA00022729"/>
    </source>
</evidence>
<dbReference type="InterPro" id="IPR002049">
    <property type="entry name" value="LE_dom"/>
</dbReference>
<evidence type="ECO:0000256" key="11">
    <source>
        <dbReference type="ARBA" id="ARBA00023292"/>
    </source>
</evidence>
<feature type="disulfide bond" evidence="12">
    <location>
        <begin position="1024"/>
        <end position="1036"/>
    </location>
</feature>
<feature type="disulfide bond" evidence="12">
    <location>
        <begin position="467"/>
        <end position="476"/>
    </location>
</feature>
<feature type="disulfide bond" evidence="12">
    <location>
        <begin position="723"/>
        <end position="735"/>
    </location>
</feature>
<feature type="disulfide bond" evidence="12">
    <location>
        <begin position="893"/>
        <end position="902"/>
    </location>
</feature>
<feature type="disulfide bond" evidence="12">
    <location>
        <begin position="835"/>
        <end position="844"/>
    </location>
</feature>
<feature type="domain" description="Laminin EGF-like" evidence="15">
    <location>
        <begin position="1024"/>
        <end position="1072"/>
    </location>
</feature>
<dbReference type="PANTHER" id="PTHR10574:SF375">
    <property type="entry name" value="LAMININ SUBUNIT BETA-1"/>
    <property type="match status" value="1"/>
</dbReference>
<feature type="domain" description="Laminin EGF-like" evidence="15">
    <location>
        <begin position="974"/>
        <end position="1023"/>
    </location>
</feature>
<evidence type="ECO:0000259" key="15">
    <source>
        <dbReference type="PROSITE" id="PS50027"/>
    </source>
</evidence>